<dbReference type="eggNOG" id="COG2839">
    <property type="taxonomic scope" value="Bacteria"/>
</dbReference>
<dbReference type="RefSeq" id="WP_013406334.1">
    <property type="nucleotide sequence ID" value="NC_014654.1"/>
</dbReference>
<keyword evidence="3" id="KW-1185">Reference proteome</keyword>
<organism evidence="2 3">
    <name type="scientific">Halanaerobium hydrogeniformans</name>
    <name type="common">Halanaerobium sp. (strain sapolanicus)</name>
    <dbReference type="NCBI Taxonomy" id="656519"/>
    <lineage>
        <taxon>Bacteria</taxon>
        <taxon>Bacillati</taxon>
        <taxon>Bacillota</taxon>
        <taxon>Clostridia</taxon>
        <taxon>Halanaerobiales</taxon>
        <taxon>Halanaerobiaceae</taxon>
        <taxon>Halanaerobium</taxon>
    </lineage>
</organism>
<dbReference type="HOGENOM" id="CLU_109297_1_0_9"/>
<reference evidence="2 3" key="2">
    <citation type="journal article" date="2011" name="J. Bacteriol.">
        <title>Complete Genome Sequence of the Haloalkaliphilic, Hydrogen Producing Halanaerobium hydrogenoformans.</title>
        <authorList>
            <person name="Brown S.D."/>
            <person name="Begemann M.B."/>
            <person name="Mormile M.R."/>
            <person name="Wall J.D."/>
            <person name="Han C.S."/>
            <person name="Goodwin L.A."/>
            <person name="Pitluck S."/>
            <person name="Land M.L."/>
            <person name="Hauser L.J."/>
            <person name="Elias D.A."/>
        </authorList>
    </citation>
    <scope>NUCLEOTIDE SEQUENCE [LARGE SCALE GENOMIC DNA]</scope>
    <source>
        <strain evidence="3">sapolanicus</strain>
    </source>
</reference>
<keyword evidence="1" id="KW-1133">Transmembrane helix</keyword>
<dbReference type="InterPro" id="IPR007403">
    <property type="entry name" value="DUF456"/>
</dbReference>
<keyword evidence="1" id="KW-0812">Transmembrane</keyword>
<name>E4RJ43_HALHG</name>
<dbReference type="AlphaFoldDB" id="E4RJ43"/>
<dbReference type="PANTHER" id="PTHR39165">
    <property type="entry name" value="IG HYPOTHETICAL 17883"/>
    <property type="match status" value="1"/>
</dbReference>
<evidence type="ECO:0000313" key="2">
    <source>
        <dbReference type="EMBL" id="ADQ15263.1"/>
    </source>
</evidence>
<evidence type="ECO:0000256" key="1">
    <source>
        <dbReference type="SAM" id="Phobius"/>
    </source>
</evidence>
<gene>
    <name evidence="2" type="ordered locus">Halsa_1845</name>
</gene>
<accession>E4RJ43</accession>
<evidence type="ECO:0000313" key="3">
    <source>
        <dbReference type="Proteomes" id="UP000007434"/>
    </source>
</evidence>
<dbReference type="KEGG" id="has:Halsa_1845"/>
<evidence type="ECO:0008006" key="4">
    <source>
        <dbReference type="Google" id="ProtNLM"/>
    </source>
</evidence>
<protein>
    <recommendedName>
        <fullName evidence="4">DUF456 domain-containing protein</fullName>
    </recommendedName>
</protein>
<dbReference type="Pfam" id="PF04306">
    <property type="entry name" value="DUF456"/>
    <property type="match status" value="1"/>
</dbReference>
<dbReference type="PANTHER" id="PTHR39165:SF1">
    <property type="entry name" value="DUF456 DOMAIN-CONTAINING PROTEIN"/>
    <property type="match status" value="1"/>
</dbReference>
<dbReference type="OrthoDB" id="9808460at2"/>
<feature type="transmembrane region" description="Helical" evidence="1">
    <location>
        <begin position="88"/>
        <end position="114"/>
    </location>
</feature>
<feature type="transmembrane region" description="Helical" evidence="1">
    <location>
        <begin position="135"/>
        <end position="156"/>
    </location>
</feature>
<reference evidence="2 3" key="1">
    <citation type="submission" date="2010-11" db="EMBL/GenBank/DDBJ databases">
        <title>Complete sequence of Halanaerobium sp. sapolanicus.</title>
        <authorList>
            <consortium name="US DOE Joint Genome Institute"/>
            <person name="Lucas S."/>
            <person name="Copeland A."/>
            <person name="Lapidus A."/>
            <person name="Cheng J.-F."/>
            <person name="Bruce D."/>
            <person name="Goodwin L."/>
            <person name="Pitluck S."/>
            <person name="Davenport K."/>
            <person name="Detter J.C."/>
            <person name="Han C."/>
            <person name="Tapia R."/>
            <person name="Land M."/>
            <person name="Hauser L."/>
            <person name="Jeffries C."/>
            <person name="Kyrpides N."/>
            <person name="Ivanova N."/>
            <person name="Mikhailova N."/>
            <person name="Begemann M.B."/>
            <person name="Mormile M.R."/>
            <person name="Wall J.D."/>
            <person name="Elias D.A."/>
            <person name="Woyke T."/>
        </authorList>
    </citation>
    <scope>NUCLEOTIDE SEQUENCE [LARGE SCALE GENOMIC DNA]</scope>
    <source>
        <strain evidence="3">sapolanicus</strain>
    </source>
</reference>
<keyword evidence="1" id="KW-0472">Membrane</keyword>
<dbReference type="STRING" id="656519.Halsa_1845"/>
<feature type="transmembrane region" description="Helical" evidence="1">
    <location>
        <begin position="49"/>
        <end position="68"/>
    </location>
</feature>
<dbReference type="EMBL" id="CP002304">
    <property type="protein sequence ID" value="ADQ15263.1"/>
    <property type="molecule type" value="Genomic_DNA"/>
</dbReference>
<sequence length="159" mass="18183">MEVLLYIIIILLFIVELAAIFIPLLPDSVFFWAAVILYRVIIPDFEYSIYFWIAAVIITVLVFLANYLSNAYFVKRQGGSNKTVIAAVLGIFLGTLIMGPLGFIIGPFLLIFVVEYWQSKNRDNALRLALSSLSAFFASAFARFFMQLFLIIWFFIEII</sequence>
<feature type="transmembrane region" description="Helical" evidence="1">
    <location>
        <begin position="6"/>
        <end position="37"/>
    </location>
</feature>
<proteinExistence type="predicted"/>
<dbReference type="Proteomes" id="UP000007434">
    <property type="component" value="Chromosome"/>
</dbReference>